<comment type="similarity">
    <text evidence="2">Belongs to the outer membrane factor (OMF) (TC 1.B.17) family.</text>
</comment>
<keyword evidence="4" id="KW-1134">Transmembrane beta strand</keyword>
<evidence type="ECO:0000313" key="9">
    <source>
        <dbReference type="EMBL" id="WOB10142.1"/>
    </source>
</evidence>
<dbReference type="InterPro" id="IPR003423">
    <property type="entry name" value="OMP_efflux"/>
</dbReference>
<evidence type="ECO:0000256" key="7">
    <source>
        <dbReference type="ARBA" id="ARBA00023237"/>
    </source>
</evidence>
<sequence length="448" mass="48962">MIKPTAQHLLPAFAAVLALLAVMPADANCIDEGSAEARTDASPLSERVDPKTARDNLLSMVDQAMQRSQAIGASRLLAEAAAIDVSETRAARFPQVNLGGTVGAVRTEVGGVQEESGKQGRATLSMSVPLFDGGRISDLTDWRKSLAEAARLGEVNTQEQVALQTVSLAIERSRYNLQAQVYQQYARKMSCLVEALQTIVRADRGRTSELVQAQKNQKQAELSFSQTQATVRQIETRLKRFVGDTLPPTQGMSSLLLSVPSLPDVLAQAEASADIAQLAAQAEAAKYYAESVKAQRWPQVNAVVSGTTIRGTGNGTQWSGGVNVNIPIMNPPVGYAIDSSQKRAQAARLQREDALQARRFRMTEVHDQALSAFDRARQVVEVLRDSDRVRNFTLQQWQQLGRRSLFDVMSSEGEHYNLRVQYVNALYDGQQSNALLWSLGLGVRAQLK</sequence>
<keyword evidence="7" id="KW-0998">Cell outer membrane</keyword>
<evidence type="ECO:0000256" key="5">
    <source>
        <dbReference type="ARBA" id="ARBA00022692"/>
    </source>
</evidence>
<organism evidence="9 10">
    <name type="scientific">Piscinibacter gummiphilus</name>
    <dbReference type="NCBI Taxonomy" id="946333"/>
    <lineage>
        <taxon>Bacteria</taxon>
        <taxon>Pseudomonadati</taxon>
        <taxon>Pseudomonadota</taxon>
        <taxon>Betaproteobacteria</taxon>
        <taxon>Burkholderiales</taxon>
        <taxon>Sphaerotilaceae</taxon>
        <taxon>Piscinibacter</taxon>
    </lineage>
</organism>
<keyword evidence="10" id="KW-1185">Reference proteome</keyword>
<evidence type="ECO:0000256" key="4">
    <source>
        <dbReference type="ARBA" id="ARBA00022452"/>
    </source>
</evidence>
<dbReference type="PANTHER" id="PTHR30026:SF20">
    <property type="entry name" value="OUTER MEMBRANE PROTEIN TOLC"/>
    <property type="match status" value="1"/>
</dbReference>
<dbReference type="SUPFAM" id="SSF56954">
    <property type="entry name" value="Outer membrane efflux proteins (OEP)"/>
    <property type="match status" value="1"/>
</dbReference>
<feature type="chain" id="PRO_5046841941" evidence="8">
    <location>
        <begin position="28"/>
        <end position="448"/>
    </location>
</feature>
<evidence type="ECO:0000256" key="8">
    <source>
        <dbReference type="SAM" id="SignalP"/>
    </source>
</evidence>
<accession>A0ABZ0CYW2</accession>
<keyword evidence="3" id="KW-0813">Transport</keyword>
<protein>
    <submittedName>
        <fullName evidence="9">TolC family protein</fullName>
    </submittedName>
</protein>
<evidence type="ECO:0000256" key="2">
    <source>
        <dbReference type="ARBA" id="ARBA00007613"/>
    </source>
</evidence>
<dbReference type="RefSeq" id="WP_316703043.1">
    <property type="nucleotide sequence ID" value="NZ_CP136336.1"/>
</dbReference>
<evidence type="ECO:0000256" key="3">
    <source>
        <dbReference type="ARBA" id="ARBA00022448"/>
    </source>
</evidence>
<name>A0ABZ0CYW2_9BURK</name>
<gene>
    <name evidence="9" type="ORF">RXV79_08755</name>
</gene>
<keyword evidence="8" id="KW-0732">Signal</keyword>
<dbReference type="PANTHER" id="PTHR30026">
    <property type="entry name" value="OUTER MEMBRANE PROTEIN TOLC"/>
    <property type="match status" value="1"/>
</dbReference>
<dbReference type="InterPro" id="IPR051906">
    <property type="entry name" value="TolC-like"/>
</dbReference>
<dbReference type="EMBL" id="CP136336">
    <property type="protein sequence ID" value="WOB10142.1"/>
    <property type="molecule type" value="Genomic_DNA"/>
</dbReference>
<keyword evidence="5" id="KW-0812">Transmembrane</keyword>
<comment type="subcellular location">
    <subcellularLocation>
        <location evidence="1">Cell outer membrane</location>
    </subcellularLocation>
</comment>
<evidence type="ECO:0000313" key="10">
    <source>
        <dbReference type="Proteomes" id="UP001303946"/>
    </source>
</evidence>
<keyword evidence="6" id="KW-0472">Membrane</keyword>
<feature type="signal peptide" evidence="8">
    <location>
        <begin position="1"/>
        <end position="27"/>
    </location>
</feature>
<evidence type="ECO:0000256" key="1">
    <source>
        <dbReference type="ARBA" id="ARBA00004442"/>
    </source>
</evidence>
<dbReference type="Gene3D" id="1.20.1600.10">
    <property type="entry name" value="Outer membrane efflux proteins (OEP)"/>
    <property type="match status" value="1"/>
</dbReference>
<evidence type="ECO:0000256" key="6">
    <source>
        <dbReference type="ARBA" id="ARBA00023136"/>
    </source>
</evidence>
<dbReference type="Pfam" id="PF02321">
    <property type="entry name" value="OEP"/>
    <property type="match status" value="1"/>
</dbReference>
<proteinExistence type="inferred from homology"/>
<reference evidence="9 10" key="1">
    <citation type="submission" date="2023-10" db="EMBL/GenBank/DDBJ databases">
        <title>Bacteria for the degradation of biodegradable plastic PBAT(Polybutylene adipate terephthalate).</title>
        <authorList>
            <person name="Weon H.-Y."/>
            <person name="Yeon J."/>
        </authorList>
    </citation>
    <scope>NUCLEOTIDE SEQUENCE [LARGE SCALE GENOMIC DNA]</scope>
    <source>
        <strain evidence="9 10">SBD 7-3</strain>
    </source>
</reference>
<dbReference type="Proteomes" id="UP001303946">
    <property type="component" value="Chromosome"/>
</dbReference>